<dbReference type="AlphaFoldDB" id="A0A4W3IUH7"/>
<keyword evidence="3 6" id="KW-0863">Zinc-finger</keyword>
<keyword evidence="12" id="KW-1185">Reference proteome</keyword>
<evidence type="ECO:0000256" key="2">
    <source>
        <dbReference type="ARBA" id="ARBA00022723"/>
    </source>
</evidence>
<keyword evidence="2" id="KW-0479">Metal-binding</keyword>
<dbReference type="SMART" id="SM00589">
    <property type="entry name" value="PRY"/>
    <property type="match status" value="1"/>
</dbReference>
<evidence type="ECO:0000313" key="12">
    <source>
        <dbReference type="Proteomes" id="UP000314986"/>
    </source>
</evidence>
<dbReference type="Pfam" id="PF00622">
    <property type="entry name" value="SPRY"/>
    <property type="match status" value="1"/>
</dbReference>
<reference evidence="12" key="2">
    <citation type="journal article" date="2007" name="PLoS Biol.">
        <title>Survey sequencing and comparative analysis of the elephant shark (Callorhinchus milii) genome.</title>
        <authorList>
            <person name="Venkatesh B."/>
            <person name="Kirkness E.F."/>
            <person name="Loh Y.H."/>
            <person name="Halpern A.L."/>
            <person name="Lee A.P."/>
            <person name="Johnson J."/>
            <person name="Dandona N."/>
            <person name="Viswanathan L.D."/>
            <person name="Tay A."/>
            <person name="Venter J.C."/>
            <person name="Strausberg R.L."/>
            <person name="Brenner S."/>
        </authorList>
    </citation>
    <scope>NUCLEOTIDE SEQUENCE [LARGE SCALE GENOMIC DNA]</scope>
</reference>
<dbReference type="GO" id="GO:0005737">
    <property type="term" value="C:cytoplasm"/>
    <property type="evidence" value="ECO:0007669"/>
    <property type="project" value="UniProtKB-ARBA"/>
</dbReference>
<dbReference type="KEGG" id="cmk:103188392"/>
<dbReference type="PANTHER" id="PTHR25465:SF31">
    <property type="entry name" value="RING-TYPE DOMAIN-CONTAINING PROTEIN"/>
    <property type="match status" value="1"/>
</dbReference>
<dbReference type="InterPro" id="IPR013320">
    <property type="entry name" value="ConA-like_dom_sf"/>
</dbReference>
<feature type="domain" description="B30.2/SPRY" evidence="10">
    <location>
        <begin position="320"/>
        <end position="524"/>
    </location>
</feature>
<dbReference type="PRINTS" id="PR01407">
    <property type="entry name" value="BUTYPHLNCDUF"/>
</dbReference>
<keyword evidence="7" id="KW-0175">Coiled coil</keyword>
<evidence type="ECO:0000313" key="11">
    <source>
        <dbReference type="Ensembl" id="ENSCMIP00000024310.1"/>
    </source>
</evidence>
<dbReference type="PROSITE" id="PS50089">
    <property type="entry name" value="ZF_RING_2"/>
    <property type="match status" value="1"/>
</dbReference>
<dbReference type="InterPro" id="IPR003879">
    <property type="entry name" value="Butyrophylin_SPRY"/>
</dbReference>
<dbReference type="PANTHER" id="PTHR25465">
    <property type="entry name" value="B-BOX DOMAIN CONTAINING"/>
    <property type="match status" value="1"/>
</dbReference>
<dbReference type="InterPro" id="IPR051051">
    <property type="entry name" value="E3_ubiq-ligase_TRIM/RNF"/>
</dbReference>
<feature type="domain" description="RING-type" evidence="8">
    <location>
        <begin position="16"/>
        <end position="58"/>
    </location>
</feature>
<dbReference type="SUPFAM" id="SSF57850">
    <property type="entry name" value="RING/U-box"/>
    <property type="match status" value="1"/>
</dbReference>
<gene>
    <name evidence="11" type="primary">LOC103188392</name>
</gene>
<dbReference type="Pfam" id="PF15227">
    <property type="entry name" value="zf-C3HC4_4"/>
    <property type="match status" value="1"/>
</dbReference>
<dbReference type="CDD" id="cd19802">
    <property type="entry name" value="Bbox1_TRIM8-like"/>
    <property type="match status" value="1"/>
</dbReference>
<dbReference type="InterPro" id="IPR000315">
    <property type="entry name" value="Znf_B-box"/>
</dbReference>
<evidence type="ECO:0000259" key="10">
    <source>
        <dbReference type="PROSITE" id="PS50188"/>
    </source>
</evidence>
<dbReference type="GeneTree" id="ENSGT00940000154294"/>
<keyword evidence="4" id="KW-0862">Zinc</keyword>
<organism evidence="11 12">
    <name type="scientific">Callorhinchus milii</name>
    <name type="common">Ghost shark</name>
    <dbReference type="NCBI Taxonomy" id="7868"/>
    <lineage>
        <taxon>Eukaryota</taxon>
        <taxon>Metazoa</taxon>
        <taxon>Chordata</taxon>
        <taxon>Craniata</taxon>
        <taxon>Vertebrata</taxon>
        <taxon>Chondrichthyes</taxon>
        <taxon>Holocephali</taxon>
        <taxon>Chimaeriformes</taxon>
        <taxon>Callorhinchidae</taxon>
        <taxon>Callorhinchus</taxon>
    </lineage>
</organism>
<dbReference type="SMART" id="SM00184">
    <property type="entry name" value="RING"/>
    <property type="match status" value="1"/>
</dbReference>
<evidence type="ECO:0000256" key="7">
    <source>
        <dbReference type="SAM" id="Coils"/>
    </source>
</evidence>
<dbReference type="GO" id="GO:0008270">
    <property type="term" value="F:zinc ion binding"/>
    <property type="evidence" value="ECO:0007669"/>
    <property type="project" value="UniProtKB-KW"/>
</dbReference>
<reference evidence="11" key="4">
    <citation type="submission" date="2025-08" db="UniProtKB">
        <authorList>
            <consortium name="Ensembl"/>
        </authorList>
    </citation>
    <scope>IDENTIFICATION</scope>
</reference>
<accession>A0A4W3IUH7</accession>
<dbReference type="GO" id="GO:0045087">
    <property type="term" value="P:innate immune response"/>
    <property type="evidence" value="ECO:0007669"/>
    <property type="project" value="UniProtKB-KW"/>
</dbReference>
<dbReference type="Pfam" id="PF13765">
    <property type="entry name" value="PRY"/>
    <property type="match status" value="1"/>
</dbReference>
<dbReference type="InParanoid" id="A0A4W3IUH7"/>
<dbReference type="InterPro" id="IPR001870">
    <property type="entry name" value="B30.2/SPRY"/>
</dbReference>
<dbReference type="Gene3D" id="2.60.120.920">
    <property type="match status" value="1"/>
</dbReference>
<keyword evidence="5" id="KW-0391">Immunity</keyword>
<dbReference type="OMA" id="GHYLMSI"/>
<dbReference type="InterPro" id="IPR006574">
    <property type="entry name" value="PRY"/>
</dbReference>
<dbReference type="SMART" id="SM00336">
    <property type="entry name" value="BBOX"/>
    <property type="match status" value="2"/>
</dbReference>
<protein>
    <submittedName>
        <fullName evidence="11">E3 ubiquitin/ISG15 ligase TRIM25-like</fullName>
    </submittedName>
</protein>
<dbReference type="Gene3D" id="3.30.40.10">
    <property type="entry name" value="Zinc/RING finger domain, C3HC4 (zinc finger)"/>
    <property type="match status" value="1"/>
</dbReference>
<dbReference type="PROSITE" id="PS00518">
    <property type="entry name" value="ZF_RING_1"/>
    <property type="match status" value="1"/>
</dbReference>
<feature type="coiled-coil region" evidence="7">
    <location>
        <begin position="177"/>
        <end position="247"/>
    </location>
</feature>
<dbReference type="SUPFAM" id="SSF57845">
    <property type="entry name" value="B-box zinc-binding domain"/>
    <property type="match status" value="1"/>
</dbReference>
<proteinExistence type="predicted"/>
<dbReference type="SUPFAM" id="SSF49899">
    <property type="entry name" value="Concanavalin A-like lectins/glucanases"/>
    <property type="match status" value="1"/>
</dbReference>
<dbReference type="InterPro" id="IPR043136">
    <property type="entry name" value="B30.2/SPRY_sf"/>
</dbReference>
<evidence type="ECO:0000259" key="8">
    <source>
        <dbReference type="PROSITE" id="PS50089"/>
    </source>
</evidence>
<reference evidence="11" key="5">
    <citation type="submission" date="2025-09" db="UniProtKB">
        <authorList>
            <consortium name="Ensembl"/>
        </authorList>
    </citation>
    <scope>IDENTIFICATION</scope>
</reference>
<dbReference type="PROSITE" id="PS50119">
    <property type="entry name" value="ZF_BBOX"/>
    <property type="match status" value="1"/>
</dbReference>
<dbReference type="Pfam" id="PF00643">
    <property type="entry name" value="zf-B_box"/>
    <property type="match status" value="1"/>
</dbReference>
<dbReference type="Ensembl" id="ENSCMIT00000024717.1">
    <property type="protein sequence ID" value="ENSCMIP00000024310.1"/>
    <property type="gene ID" value="ENSCMIG00000010785.1"/>
</dbReference>
<dbReference type="Proteomes" id="UP000314986">
    <property type="component" value="Unassembled WGS sequence"/>
</dbReference>
<dbReference type="STRING" id="7868.ENSCMIP00000024310"/>
<dbReference type="Gene3D" id="3.30.160.60">
    <property type="entry name" value="Classic Zinc Finger"/>
    <property type="match status" value="1"/>
</dbReference>
<dbReference type="Gene3D" id="4.10.830.40">
    <property type="match status" value="1"/>
</dbReference>
<reference evidence="12" key="3">
    <citation type="journal article" date="2014" name="Nature">
        <title>Elephant shark genome provides unique insights into gnathostome evolution.</title>
        <authorList>
            <consortium name="International Elephant Shark Genome Sequencing Consortium"/>
            <person name="Venkatesh B."/>
            <person name="Lee A.P."/>
            <person name="Ravi V."/>
            <person name="Maurya A.K."/>
            <person name="Lian M.M."/>
            <person name="Swann J.B."/>
            <person name="Ohta Y."/>
            <person name="Flajnik M.F."/>
            <person name="Sutoh Y."/>
            <person name="Kasahara M."/>
            <person name="Hoon S."/>
            <person name="Gangu V."/>
            <person name="Roy S.W."/>
            <person name="Irimia M."/>
            <person name="Korzh V."/>
            <person name="Kondrychyn I."/>
            <person name="Lim Z.W."/>
            <person name="Tay B.H."/>
            <person name="Tohari S."/>
            <person name="Kong K.W."/>
            <person name="Ho S."/>
            <person name="Lorente-Galdos B."/>
            <person name="Quilez J."/>
            <person name="Marques-Bonet T."/>
            <person name="Raney B.J."/>
            <person name="Ingham P.W."/>
            <person name="Tay A."/>
            <person name="Hillier L.W."/>
            <person name="Minx P."/>
            <person name="Boehm T."/>
            <person name="Wilson R.K."/>
            <person name="Brenner S."/>
            <person name="Warren W.C."/>
        </authorList>
    </citation>
    <scope>NUCLEOTIDE SEQUENCE [LARGE SCALE GENOMIC DNA]</scope>
</reference>
<reference evidence="12" key="1">
    <citation type="journal article" date="2006" name="Science">
        <title>Ancient noncoding elements conserved in the human genome.</title>
        <authorList>
            <person name="Venkatesh B."/>
            <person name="Kirkness E.F."/>
            <person name="Loh Y.H."/>
            <person name="Halpern A.L."/>
            <person name="Lee A.P."/>
            <person name="Johnson J."/>
            <person name="Dandona N."/>
            <person name="Viswanathan L.D."/>
            <person name="Tay A."/>
            <person name="Venter J.C."/>
            <person name="Strausberg R.L."/>
            <person name="Brenner S."/>
        </authorList>
    </citation>
    <scope>NUCLEOTIDE SEQUENCE [LARGE SCALE GENOMIC DNA]</scope>
</reference>
<dbReference type="InterPro" id="IPR017907">
    <property type="entry name" value="Znf_RING_CS"/>
</dbReference>
<evidence type="ECO:0000256" key="4">
    <source>
        <dbReference type="ARBA" id="ARBA00022833"/>
    </source>
</evidence>
<dbReference type="GeneID" id="103188392"/>
<dbReference type="SMART" id="SM00449">
    <property type="entry name" value="SPRY"/>
    <property type="match status" value="1"/>
</dbReference>
<sequence>MAAARHQDDLEDDLTCSICLEIYTNPVILNCKHSFCRSCIEDLCQEQDSSTSSCPLCQATFRLGADLEMNFQLANIVQKYANLDLSRNFVPCTYCTKKPFPAVKTCLKCEVSMCSIHIRLHRENPMLKSHPLVDPTENLAVRKCTEHEKLLEIYCQEDEVLVCSLCALIGNHRGHYLMSIGEAADELRNHLENHREKIGVNAKALRATMKDLQKEKYITLDVLKERKWKIQDKYDALRQQIRNEEKEAFHQLDKEKHRAIGEIDDRIYKLRNTVKETEKSLTTLNNISKEKEDLLFIQGFNSITVILDKIQLEDVRKWKIEPTKKQRNREVMIRLYGQTPTLDPNTAHCGLILTDSRRTVSSSGQTKQYPDNPQRFDEWWQVLGIEAVSYRPSYWEVTVRKDGAGWKIGVCYGTMKRKGEGDECALGLNIKSWCLESWLDTWGDSIEALHNNVKTKLTADRLTKVGVYVDFEGGIISFYNVSGRKLILIHTFHQTFTEPLYPAFCAHPGTSLSLTALNAKASPPSEEGDLV</sequence>
<dbReference type="InterPro" id="IPR001841">
    <property type="entry name" value="Znf_RING"/>
</dbReference>
<evidence type="ECO:0000259" key="9">
    <source>
        <dbReference type="PROSITE" id="PS50119"/>
    </source>
</evidence>
<name>A0A4W3IUH7_CALMI</name>
<dbReference type="PROSITE" id="PS50188">
    <property type="entry name" value="B302_SPRY"/>
    <property type="match status" value="1"/>
</dbReference>
<evidence type="ECO:0000256" key="3">
    <source>
        <dbReference type="ARBA" id="ARBA00022771"/>
    </source>
</evidence>
<evidence type="ECO:0000256" key="1">
    <source>
        <dbReference type="ARBA" id="ARBA00022588"/>
    </source>
</evidence>
<dbReference type="InterPro" id="IPR013083">
    <property type="entry name" value="Znf_RING/FYVE/PHD"/>
</dbReference>
<dbReference type="InterPro" id="IPR003877">
    <property type="entry name" value="SPRY_dom"/>
</dbReference>
<evidence type="ECO:0000256" key="6">
    <source>
        <dbReference type="PROSITE-ProRule" id="PRU00024"/>
    </source>
</evidence>
<feature type="domain" description="B box-type" evidence="9">
    <location>
        <begin position="139"/>
        <end position="180"/>
    </location>
</feature>
<evidence type="ECO:0000256" key="5">
    <source>
        <dbReference type="ARBA" id="ARBA00022859"/>
    </source>
</evidence>
<dbReference type="CDD" id="cd19769">
    <property type="entry name" value="Bbox2_TRIM16-like"/>
    <property type="match status" value="1"/>
</dbReference>
<keyword evidence="1" id="KW-0399">Innate immunity</keyword>
<dbReference type="OrthoDB" id="6105938at2759"/>